<dbReference type="EMBL" id="LJSX01000002">
    <property type="protein sequence ID" value="KPQ12470.1"/>
    <property type="molecule type" value="Genomic_DNA"/>
</dbReference>
<dbReference type="AlphaFoldDB" id="A0A0P8BS16"/>
<proteinExistence type="predicted"/>
<keyword evidence="2" id="KW-0472">Membrane</keyword>
<feature type="region of interest" description="Disordered" evidence="1">
    <location>
        <begin position="167"/>
        <end position="194"/>
    </location>
</feature>
<keyword evidence="2" id="KW-1133">Transmembrane helix</keyword>
<evidence type="ECO:0000313" key="4">
    <source>
        <dbReference type="Proteomes" id="UP000050497"/>
    </source>
</evidence>
<protein>
    <submittedName>
        <fullName evidence="3">Uncharacterized protein</fullName>
    </submittedName>
</protein>
<comment type="caution">
    <text evidence="3">The sequence shown here is derived from an EMBL/GenBank/DDBJ whole genome shotgun (WGS) entry which is preliminary data.</text>
</comment>
<sequence length="194" mass="21698">MRYGLRVKRHDDVCLIFVRRPGILPILLAILTFTMLTLAIRSLRSDDMGAGVALLVLSGVCAIGMIAMTTFQELRFDRAAGIVERHTRSFFGAQRVRVALGDIEAVSVDQGDGRRGRRYYRPVLLLRDPPGGKFALGKTFSPFREALHMTRMIEAWLGQMRASGRRGKPEHHAVRWIPADGDNDASNNDLERPA</sequence>
<reference evidence="3 4" key="1">
    <citation type="submission" date="2015-09" db="EMBL/GenBank/DDBJ databases">
        <title>Identification and resolution of microdiversity through metagenomic sequencing of parallel consortia.</title>
        <authorList>
            <person name="Nelson W.C."/>
            <person name="Romine M.F."/>
            <person name="Lindemann S.R."/>
        </authorList>
    </citation>
    <scope>NUCLEOTIDE SEQUENCE [LARGE SCALE GENOMIC DNA]</scope>
    <source>
        <strain evidence="3">HL-109</strain>
    </source>
</reference>
<name>A0A0P8BS16_9HYPH</name>
<keyword evidence="2" id="KW-0812">Transmembrane</keyword>
<evidence type="ECO:0000313" key="3">
    <source>
        <dbReference type="EMBL" id="KPQ12470.1"/>
    </source>
</evidence>
<gene>
    <name evidence="3" type="ORF">HLUCCO17_02560</name>
</gene>
<organism evidence="3 4">
    <name type="scientific">Saliniramus fredricksonii</name>
    <dbReference type="NCBI Taxonomy" id="1653334"/>
    <lineage>
        <taxon>Bacteria</taxon>
        <taxon>Pseudomonadati</taxon>
        <taxon>Pseudomonadota</taxon>
        <taxon>Alphaproteobacteria</taxon>
        <taxon>Hyphomicrobiales</taxon>
        <taxon>Salinarimonadaceae</taxon>
        <taxon>Saliniramus</taxon>
    </lineage>
</organism>
<evidence type="ECO:0000256" key="2">
    <source>
        <dbReference type="SAM" id="Phobius"/>
    </source>
</evidence>
<feature type="transmembrane region" description="Helical" evidence="2">
    <location>
        <begin position="21"/>
        <end position="40"/>
    </location>
</feature>
<accession>A0A0P8BS16</accession>
<dbReference type="Proteomes" id="UP000050497">
    <property type="component" value="Unassembled WGS sequence"/>
</dbReference>
<feature type="transmembrane region" description="Helical" evidence="2">
    <location>
        <begin position="52"/>
        <end position="71"/>
    </location>
</feature>
<evidence type="ECO:0000256" key="1">
    <source>
        <dbReference type="SAM" id="MobiDB-lite"/>
    </source>
</evidence>